<evidence type="ECO:0000259" key="2">
    <source>
        <dbReference type="Pfam" id="PF22725"/>
    </source>
</evidence>
<reference evidence="3 4" key="1">
    <citation type="journal article" date="2020" name="Nat. Microbiol.">
        <title>Lysogenic host-virus interactions in SAR11 marine bacteria.</title>
        <authorList>
            <person name="Morris R.M."/>
            <person name="Cain K.R."/>
            <person name="Hvorecny K.L."/>
            <person name="Kollman J.M."/>
        </authorList>
    </citation>
    <scope>NUCLEOTIDE SEQUENCE [LARGE SCALE GENOMIC DNA]</scope>
    <source>
        <strain evidence="3 4">NP1</strain>
    </source>
</reference>
<dbReference type="GO" id="GO:0000166">
    <property type="term" value="F:nucleotide binding"/>
    <property type="evidence" value="ECO:0007669"/>
    <property type="project" value="InterPro"/>
</dbReference>
<evidence type="ECO:0000313" key="4">
    <source>
        <dbReference type="Proteomes" id="UP000501094"/>
    </source>
</evidence>
<dbReference type="InterPro" id="IPR036291">
    <property type="entry name" value="NAD(P)-bd_dom_sf"/>
</dbReference>
<protein>
    <submittedName>
        <fullName evidence="3">Gfo/Idh/MocA family oxidoreductase</fullName>
    </submittedName>
</protein>
<dbReference type="InterPro" id="IPR051450">
    <property type="entry name" value="Gfo/Idh/MocA_Oxidoreductases"/>
</dbReference>
<evidence type="ECO:0000313" key="3">
    <source>
        <dbReference type="EMBL" id="QIZ20849.1"/>
    </source>
</evidence>
<dbReference type="EMBL" id="CP038852">
    <property type="protein sequence ID" value="QIZ20849.1"/>
    <property type="molecule type" value="Genomic_DNA"/>
</dbReference>
<dbReference type="Gene3D" id="3.40.50.720">
    <property type="entry name" value="NAD(P)-binding Rossmann-like Domain"/>
    <property type="match status" value="1"/>
</dbReference>
<dbReference type="Proteomes" id="UP000501094">
    <property type="component" value="Chromosome"/>
</dbReference>
<dbReference type="KEGG" id="peg:E5R92_03495"/>
<accession>A0A6H1Q402</accession>
<dbReference type="RefSeq" id="WP_168606727.1">
    <property type="nucleotide sequence ID" value="NZ_CP038852.1"/>
</dbReference>
<dbReference type="Gene3D" id="3.30.360.10">
    <property type="entry name" value="Dihydrodipicolinate Reductase, domain 2"/>
    <property type="match status" value="1"/>
</dbReference>
<dbReference type="InterPro" id="IPR055170">
    <property type="entry name" value="GFO_IDH_MocA-like_dom"/>
</dbReference>
<gene>
    <name evidence="3" type="ORF">E5R92_03495</name>
</gene>
<proteinExistence type="predicted"/>
<dbReference type="SUPFAM" id="SSF51735">
    <property type="entry name" value="NAD(P)-binding Rossmann-fold domains"/>
    <property type="match status" value="1"/>
</dbReference>
<dbReference type="Pfam" id="PF01408">
    <property type="entry name" value="GFO_IDH_MocA"/>
    <property type="match status" value="1"/>
</dbReference>
<dbReference type="AlphaFoldDB" id="A0A6H1Q402"/>
<dbReference type="PANTHER" id="PTHR43377">
    <property type="entry name" value="BILIVERDIN REDUCTASE A"/>
    <property type="match status" value="1"/>
</dbReference>
<dbReference type="SUPFAM" id="SSF55347">
    <property type="entry name" value="Glyceraldehyde-3-phosphate dehydrogenase-like, C-terminal domain"/>
    <property type="match status" value="1"/>
</dbReference>
<dbReference type="InterPro" id="IPR000683">
    <property type="entry name" value="Gfo/Idh/MocA-like_OxRdtase_N"/>
</dbReference>
<organism evidence="3 4">
    <name type="scientific">Candidatus Pelagibacter giovannonii</name>
    <dbReference type="NCBI Taxonomy" id="2563896"/>
    <lineage>
        <taxon>Bacteria</taxon>
        <taxon>Pseudomonadati</taxon>
        <taxon>Pseudomonadota</taxon>
        <taxon>Alphaproteobacteria</taxon>
        <taxon>Candidatus Pelagibacterales</taxon>
        <taxon>Candidatus Pelagibacteraceae</taxon>
        <taxon>Candidatus Pelagibacter</taxon>
    </lineage>
</organism>
<sequence length="304" mass="35867">MKVLIVGYGVQGQKREKILKNFFYASYDNKNTKATFTDINDIPKNKYNAVFLCVPDDQKFKLINFFIKLKKHILVEKPLIFKKISDYKNLQSQSQKNGIYIYTAYNHRFEPHFEEVKKTLKKNIIGKVYLCKIFYGNGTSKLVKKNKWRDKGLGVVQDIGPHLFDILNFWFKFKGKFTFLSKSNFENKSPDHSILTSKTKNTKFLLEMTYCMWRNTFSLEIVGSKGSISINRLCKWGSSEFFLRKRIFPSGAPKEYSKIININDPTWEKEHQFFFHQIKKKVKTDLSNDLYIFKTLKNLKSNLT</sequence>
<keyword evidence="4" id="KW-1185">Reference proteome</keyword>
<feature type="domain" description="GFO/IDH/MocA-like oxidoreductase" evidence="2">
    <location>
        <begin position="113"/>
        <end position="228"/>
    </location>
</feature>
<evidence type="ECO:0000259" key="1">
    <source>
        <dbReference type="Pfam" id="PF01408"/>
    </source>
</evidence>
<dbReference type="Pfam" id="PF22725">
    <property type="entry name" value="GFO_IDH_MocA_C3"/>
    <property type="match status" value="1"/>
</dbReference>
<name>A0A6H1Q402_9PROT</name>
<feature type="domain" description="Gfo/Idh/MocA-like oxidoreductase N-terminal" evidence="1">
    <location>
        <begin position="34"/>
        <end position="99"/>
    </location>
</feature>
<dbReference type="PANTHER" id="PTHR43377:SF1">
    <property type="entry name" value="BILIVERDIN REDUCTASE A"/>
    <property type="match status" value="1"/>
</dbReference>